<protein>
    <submittedName>
        <fullName evidence="2">Uncharacterized protein</fullName>
    </submittedName>
</protein>
<feature type="region of interest" description="Disordered" evidence="1">
    <location>
        <begin position="1"/>
        <end position="40"/>
    </location>
</feature>
<name>A0A8W8NX07_MAGGI</name>
<keyword evidence="3" id="KW-1185">Reference proteome</keyword>
<organism evidence="2 3">
    <name type="scientific">Magallana gigas</name>
    <name type="common">Pacific oyster</name>
    <name type="synonym">Crassostrea gigas</name>
    <dbReference type="NCBI Taxonomy" id="29159"/>
    <lineage>
        <taxon>Eukaryota</taxon>
        <taxon>Metazoa</taxon>
        <taxon>Spiralia</taxon>
        <taxon>Lophotrochozoa</taxon>
        <taxon>Mollusca</taxon>
        <taxon>Bivalvia</taxon>
        <taxon>Autobranchia</taxon>
        <taxon>Pteriomorphia</taxon>
        <taxon>Ostreida</taxon>
        <taxon>Ostreoidea</taxon>
        <taxon>Ostreidae</taxon>
        <taxon>Magallana</taxon>
    </lineage>
</organism>
<feature type="compositionally biased region" description="Acidic residues" evidence="1">
    <location>
        <begin position="1043"/>
        <end position="1062"/>
    </location>
</feature>
<feature type="region of interest" description="Disordered" evidence="1">
    <location>
        <begin position="1042"/>
        <end position="1067"/>
    </location>
</feature>
<evidence type="ECO:0000313" key="3">
    <source>
        <dbReference type="Proteomes" id="UP000005408"/>
    </source>
</evidence>
<feature type="region of interest" description="Disordered" evidence="1">
    <location>
        <begin position="484"/>
        <end position="529"/>
    </location>
</feature>
<feature type="compositionally biased region" description="Acidic residues" evidence="1">
    <location>
        <begin position="485"/>
        <end position="504"/>
    </location>
</feature>
<evidence type="ECO:0000313" key="2">
    <source>
        <dbReference type="EnsemblMetazoa" id="G8958.3:cds"/>
    </source>
</evidence>
<feature type="compositionally biased region" description="Polar residues" evidence="1">
    <location>
        <begin position="23"/>
        <end position="33"/>
    </location>
</feature>
<reference evidence="2" key="1">
    <citation type="submission" date="2022-08" db="UniProtKB">
        <authorList>
            <consortium name="EnsemblMetazoa"/>
        </authorList>
    </citation>
    <scope>IDENTIFICATION</scope>
    <source>
        <strain evidence="2">05x7-T-G4-1.051#20</strain>
    </source>
</reference>
<proteinExistence type="predicted"/>
<dbReference type="AlphaFoldDB" id="A0A8W8NX07"/>
<evidence type="ECO:0000256" key="1">
    <source>
        <dbReference type="SAM" id="MobiDB-lite"/>
    </source>
</evidence>
<dbReference type="EnsemblMetazoa" id="G8958.3">
    <property type="protein sequence ID" value="G8958.3:cds"/>
    <property type="gene ID" value="G8958"/>
</dbReference>
<sequence length="1151" mass="131205">MPHQDFDEKRLSSDSDSGEFNAIYSTDQTQPNTKADKKADPGLLTSKTIETEEEVLETKSKLPVYIFYKAKYFQAFYYYCKLVRHCRSRTEKVLKSNDRGNVITEDVFIKIGIMGEFTDDDLKLISKRSAKREIPKNGHIWTVSPLLCFQTDLSLLSGFQILKEENECNTMIIIKSKCREYEKDKTDKSHPNVDHTKEQLLRIITTCLIKPLHELLEGWLANLKTDVSSNQATNIKTEIEAICHQMAFDDCGDSSSVSVLPIDNTKSILPDDVKNYLFRNSDVNSFGIWMNSSLKVFVRKATDETKLKDELIYLNKNFFERYRLEIEKSKMVMKQTLMQGESLLTEANYEDHEYCEGTLGGEKSCDFAAIEINGSLVNECDIVFRRDDKKKTNAKVNTKSFQNVGIVHKIGNKTDVTTGIVLSPEYYDKLINESNKEYLFLVKGTNGKFSEEGDSGSLVFCRPRSVQQTHVDILGMVYASNLTVNDDDDDDGVDDDDDHDDENDEQTKCFPNEGAIKTEEKAEHASCTPTPLKNDSIASANNAQNPENIACCYRIDTALELFEYNYIDEKCLSSDSDSGEFNASKTIETEEEVLETKSKLPVYFFYKAKYFQAFHYYCKLVRHCRSRTEKVLKSNDRGNVITENVFIKIGIMGEFTDDDLKLISKRSGKREIPKNGHIWTVSPLLCFQTDLSLLSGFQILKEENECNTMIIIKSKCREYEKDKTDKSHPNVDHTKEQLLRIITTCLIKPLHELLEGWLANLKTDVSSNQATDIKTEIEAICHQMAFDDCDDSSSVSVLPIDNTKSILPDDVKNYLFRNSDVNSFGIWMNSSLKVFVRKATDETKLKDELIYLNKNFFERYRLEIEKSKMVMKQTLMQGESLLTEANYEDHKYCEETNKFAYMGDHQNIKEIGFCVFTTREKSCDFAAIEINGSLVNECDIAFRRDDKKKTNAKVNTKSLQNVGIVHKIGNKTDVTTGIVLSPEYYDKLINESNKEYLFLVKGTNGKFSEEGDSGSLVFCRPRSVQQTHVDILGMVYASNLTVNDDDDDDGVDDDDDHDDENDEQTKCFPNEGAIKTEVKAENASCTPTPLKNDSIASANNAQNPENIACCYRIDTALELFEYNYSEQFKVKFQDDLSQSSNSDDSNEEHSE</sequence>
<accession>A0A8W8NX07</accession>
<dbReference type="Proteomes" id="UP000005408">
    <property type="component" value="Unassembled WGS sequence"/>
</dbReference>
<feature type="compositionally biased region" description="Basic and acidic residues" evidence="1">
    <location>
        <begin position="1"/>
        <end position="13"/>
    </location>
</feature>